<evidence type="ECO:0000313" key="3">
    <source>
        <dbReference type="EMBL" id="MCQ9302467.1"/>
    </source>
</evidence>
<reference evidence="3" key="1">
    <citation type="submission" date="2022-07" db="EMBL/GenBank/DDBJ databases">
        <title>Bacterial species isolated from the porcine tonsil microbiota.</title>
        <authorList>
            <person name="Oliveira I.M.F."/>
        </authorList>
    </citation>
    <scope>NUCLEOTIDE SEQUENCE</scope>
    <source>
        <strain evidence="3">8QC2O2</strain>
    </source>
</reference>
<organism evidence="3 4">
    <name type="scientific">Mammaliicoccus sciuri</name>
    <name type="common">Staphylococcus sciuri</name>
    <dbReference type="NCBI Taxonomy" id="1296"/>
    <lineage>
        <taxon>Bacteria</taxon>
        <taxon>Bacillati</taxon>
        <taxon>Bacillota</taxon>
        <taxon>Bacilli</taxon>
        <taxon>Bacillales</taxon>
        <taxon>Staphylococcaceae</taxon>
        <taxon>Mammaliicoccus</taxon>
    </lineage>
</organism>
<dbReference type="AlphaFoldDB" id="A0AAW5LHH9"/>
<dbReference type="Proteomes" id="UP001204068">
    <property type="component" value="Unassembled WGS sequence"/>
</dbReference>
<dbReference type="EMBL" id="JANILD010000001">
    <property type="protein sequence ID" value="MCQ9302467.1"/>
    <property type="molecule type" value="Genomic_DNA"/>
</dbReference>
<keyword evidence="1" id="KW-0175">Coiled coil</keyword>
<protein>
    <recommendedName>
        <fullName evidence="5">Phage abortive infection protein</fullName>
    </recommendedName>
</protein>
<sequence>MNIFKKIKLFFVNEKSFLGFIAVSLVLVIIGSIGYNLYKSGETLLDESVVSLAAFTMLIYTSYLQNKDLKLTRKELEMTREELKGTKEVQEEQKNQMIQSNEMMKETIIQSRYFELLKIKEETYSIIDVEDKKSNLNLYITIYRQACIEEIINNLSKETKLYISDNLQNETIMIVPNMNKKIDSLKTLTPFKFKEQIKKVPDNEFIFEEMEKVYLEKKVAKKPTLTRNQEKLFKTHKTIKNLIYYLDDNNRPKGFWNKNRDQILATLNKFSENSRLISGANPKVKDEYTLYELYKSTLLEEEEVFYKCVEDKLEFDELIG</sequence>
<accession>A0AAW5LHH9</accession>
<proteinExistence type="predicted"/>
<comment type="caution">
    <text evidence="3">The sequence shown here is derived from an EMBL/GenBank/DDBJ whole genome shotgun (WGS) entry which is preliminary data.</text>
</comment>
<name>A0AAW5LHH9_MAMSC</name>
<evidence type="ECO:0000256" key="2">
    <source>
        <dbReference type="SAM" id="Phobius"/>
    </source>
</evidence>
<keyword evidence="2" id="KW-0812">Transmembrane</keyword>
<dbReference type="RefSeq" id="WP_218696795.1">
    <property type="nucleotide sequence ID" value="NZ_CP064868.1"/>
</dbReference>
<gene>
    <name evidence="3" type="ORF">NQ032_02390</name>
</gene>
<evidence type="ECO:0000313" key="4">
    <source>
        <dbReference type="Proteomes" id="UP001204068"/>
    </source>
</evidence>
<feature type="transmembrane region" description="Helical" evidence="2">
    <location>
        <begin position="44"/>
        <end position="64"/>
    </location>
</feature>
<evidence type="ECO:0000256" key="1">
    <source>
        <dbReference type="SAM" id="Coils"/>
    </source>
</evidence>
<keyword evidence="2" id="KW-0472">Membrane</keyword>
<feature type="coiled-coil region" evidence="1">
    <location>
        <begin position="66"/>
        <end position="100"/>
    </location>
</feature>
<feature type="transmembrane region" description="Helical" evidence="2">
    <location>
        <begin position="16"/>
        <end position="38"/>
    </location>
</feature>
<evidence type="ECO:0008006" key="5">
    <source>
        <dbReference type="Google" id="ProtNLM"/>
    </source>
</evidence>
<keyword evidence="2" id="KW-1133">Transmembrane helix</keyword>